<dbReference type="RefSeq" id="WP_047557957.1">
    <property type="nucleotide sequence ID" value="NZ_FMAF01000006.1"/>
</dbReference>
<gene>
    <name evidence="1" type="ORF">GA0061101_10655</name>
</gene>
<dbReference type="AlphaFoldDB" id="A0A1C3VQM6"/>
<dbReference type="OrthoDB" id="8302508at2"/>
<evidence type="ECO:0000313" key="1">
    <source>
        <dbReference type="EMBL" id="SCB30072.1"/>
    </source>
</evidence>
<name>A0A1C3VQM6_9HYPH</name>
<reference evidence="1 2" key="1">
    <citation type="submission" date="2016-08" db="EMBL/GenBank/DDBJ databases">
        <authorList>
            <person name="Seilhamer J.J."/>
        </authorList>
    </citation>
    <scope>NUCLEOTIDE SEQUENCE [LARGE SCALE GENOMIC DNA]</scope>
    <source>
        <strain evidence="1 2">P1-7</strain>
    </source>
</reference>
<protein>
    <submittedName>
        <fullName evidence="1">Uncharacterized protein</fullName>
    </submittedName>
</protein>
<proteinExistence type="predicted"/>
<evidence type="ECO:0000313" key="2">
    <source>
        <dbReference type="Proteomes" id="UP000199205"/>
    </source>
</evidence>
<organism evidence="1 2">
    <name type="scientific">Rhizobium lusitanum</name>
    <dbReference type="NCBI Taxonomy" id="293958"/>
    <lineage>
        <taxon>Bacteria</taxon>
        <taxon>Pseudomonadati</taxon>
        <taxon>Pseudomonadota</taxon>
        <taxon>Alphaproteobacteria</taxon>
        <taxon>Hyphomicrobiales</taxon>
        <taxon>Rhizobiaceae</taxon>
        <taxon>Rhizobium/Agrobacterium group</taxon>
        <taxon>Rhizobium</taxon>
    </lineage>
</organism>
<dbReference type="EMBL" id="FMAF01000006">
    <property type="protein sequence ID" value="SCB30072.1"/>
    <property type="molecule type" value="Genomic_DNA"/>
</dbReference>
<dbReference type="Proteomes" id="UP000199205">
    <property type="component" value="Unassembled WGS sequence"/>
</dbReference>
<sequence length="81" mass="9197">MAGTALGEASRIFTLLHIRKIQRMAQHTLDEIAARFPAHLIDDVNARGLPPDRTLSALERKPGKTQSFKNTNDRYKIYSFD</sequence>
<accession>A0A1C3VQM6</accession>